<comment type="function">
    <text evidence="7">Responsible for the coupling of flagellin expression to flagellar assembly by preventing expression of the flagellin genes when a component of the middle class of proteins is defective. It negatively regulates flagellar genes by inhibiting the activity of FliA by directly binding to FliA.</text>
</comment>
<dbReference type="Proteomes" id="UP000281514">
    <property type="component" value="Unassembled WGS sequence"/>
</dbReference>
<comment type="similarity">
    <text evidence="1">Belongs to the FlgM family.</text>
</comment>
<evidence type="ECO:0000256" key="7">
    <source>
        <dbReference type="ARBA" id="ARBA00024739"/>
    </source>
</evidence>
<keyword evidence="6" id="KW-0804">Transcription</keyword>
<evidence type="ECO:0000256" key="5">
    <source>
        <dbReference type="ARBA" id="ARBA00023015"/>
    </source>
</evidence>
<evidence type="ECO:0000256" key="3">
    <source>
        <dbReference type="ARBA" id="ARBA00022491"/>
    </source>
</evidence>
<organism evidence="11 12">
    <name type="scientific">Pseudomonas avellanae</name>
    <dbReference type="NCBI Taxonomy" id="46257"/>
    <lineage>
        <taxon>Bacteria</taxon>
        <taxon>Pseudomonadati</taxon>
        <taxon>Pseudomonadota</taxon>
        <taxon>Gammaproteobacteria</taxon>
        <taxon>Pseudomonadales</taxon>
        <taxon>Pseudomonadaceae</taxon>
        <taxon>Pseudomonas</taxon>
    </lineage>
</organism>
<evidence type="ECO:0000256" key="9">
    <source>
        <dbReference type="SAM" id="MobiDB-lite"/>
    </source>
</evidence>
<evidence type="ECO:0000256" key="1">
    <source>
        <dbReference type="ARBA" id="ARBA00005322"/>
    </source>
</evidence>
<dbReference type="InterPro" id="IPR007412">
    <property type="entry name" value="FlgM"/>
</dbReference>
<evidence type="ECO:0000259" key="10">
    <source>
        <dbReference type="Pfam" id="PF04316"/>
    </source>
</evidence>
<dbReference type="NCBIfam" id="TIGR03824">
    <property type="entry name" value="FlgM_jcvi"/>
    <property type="match status" value="1"/>
</dbReference>
<reference evidence="11 12" key="1">
    <citation type="submission" date="2018-08" db="EMBL/GenBank/DDBJ databases">
        <title>Recombination of ecologically and evolutionarily significant loci maintains genetic cohesion in the Pseudomonas syringae species complex.</title>
        <authorList>
            <person name="Dillon M."/>
            <person name="Thakur S."/>
            <person name="Almeida R.N.D."/>
            <person name="Weir B.S."/>
            <person name="Guttman D.S."/>
        </authorList>
    </citation>
    <scope>NUCLEOTIDE SEQUENCE [LARGE SCALE GENOMIC DNA]</scope>
    <source>
        <strain evidence="11 12">ICMP 9749</strain>
    </source>
</reference>
<evidence type="ECO:0000256" key="4">
    <source>
        <dbReference type="ARBA" id="ARBA00022795"/>
    </source>
</evidence>
<evidence type="ECO:0000313" key="12">
    <source>
        <dbReference type="Proteomes" id="UP000281514"/>
    </source>
</evidence>
<dbReference type="GO" id="GO:0044781">
    <property type="term" value="P:bacterial-type flagellum organization"/>
    <property type="evidence" value="ECO:0007669"/>
    <property type="project" value="UniProtKB-KW"/>
</dbReference>
<gene>
    <name evidence="11" type="ORF">ALP32_100116</name>
</gene>
<proteinExistence type="inferred from homology"/>
<dbReference type="SUPFAM" id="SSF101498">
    <property type="entry name" value="Anti-sigma factor FlgM"/>
    <property type="match status" value="1"/>
</dbReference>
<dbReference type="InterPro" id="IPR035890">
    <property type="entry name" value="Anti-sigma-28_factor_FlgM_sf"/>
</dbReference>
<keyword evidence="3" id="KW-0678">Repressor</keyword>
<sequence length="142" mass="15411">MSDGEEHLLRSFITIGLKFNWGWPKTRQASKHPEVFSIMVIDFSRLNNSQPVASTARTAASKDTAKTDAPAPAATAGVKSTGETFSLSSEAQQLQKITDKLTDLPTVNSARVAELKQAIADGSYVVDSNRVASKLLNFETQR</sequence>
<evidence type="ECO:0000256" key="2">
    <source>
        <dbReference type="ARBA" id="ARBA00017823"/>
    </source>
</evidence>
<dbReference type="InterPro" id="IPR031316">
    <property type="entry name" value="FlgM_C"/>
</dbReference>
<keyword evidence="4" id="KW-1005">Bacterial flagellum biogenesis</keyword>
<comment type="caution">
    <text evidence="11">The sequence shown here is derived from an EMBL/GenBank/DDBJ whole genome shotgun (WGS) entry which is preliminary data.</text>
</comment>
<keyword evidence="11" id="KW-0282">Flagellum</keyword>
<keyword evidence="11" id="KW-0966">Cell projection</keyword>
<keyword evidence="5" id="KW-0805">Transcription regulation</keyword>
<name>A0A3M5TCK8_9PSED</name>
<feature type="region of interest" description="Disordered" evidence="9">
    <location>
        <begin position="54"/>
        <end position="80"/>
    </location>
</feature>
<evidence type="ECO:0000256" key="6">
    <source>
        <dbReference type="ARBA" id="ARBA00023163"/>
    </source>
</evidence>
<dbReference type="Pfam" id="PF04316">
    <property type="entry name" value="FlgM"/>
    <property type="match status" value="1"/>
</dbReference>
<evidence type="ECO:0000256" key="8">
    <source>
        <dbReference type="ARBA" id="ARBA00030117"/>
    </source>
</evidence>
<evidence type="ECO:0000313" key="11">
    <source>
        <dbReference type="EMBL" id="RMU31271.1"/>
    </source>
</evidence>
<accession>A0A3M5TCK8</accession>
<feature type="compositionally biased region" description="Low complexity" evidence="9">
    <location>
        <begin position="54"/>
        <end position="76"/>
    </location>
</feature>
<dbReference type="EMBL" id="RBTX01000411">
    <property type="protein sequence ID" value="RMU31271.1"/>
    <property type="molecule type" value="Genomic_DNA"/>
</dbReference>
<feature type="domain" description="Anti-sigma-28 factor FlgM C-terminal" evidence="10">
    <location>
        <begin position="85"/>
        <end position="137"/>
    </location>
</feature>
<protein>
    <recommendedName>
        <fullName evidence="2">Negative regulator of flagellin synthesis</fullName>
    </recommendedName>
    <alternativeName>
        <fullName evidence="8">Anti-sigma-28 factor</fullName>
    </alternativeName>
</protein>
<keyword evidence="11" id="KW-0969">Cilium</keyword>
<dbReference type="AlphaFoldDB" id="A0A3M5TCK8"/>
<dbReference type="GO" id="GO:0045892">
    <property type="term" value="P:negative regulation of DNA-templated transcription"/>
    <property type="evidence" value="ECO:0007669"/>
    <property type="project" value="InterPro"/>
</dbReference>